<sequence length="148" mass="16804">MIELDFAIHRDSSLTDVVWHEVGEVSLRYDCFLGDIIFKVASVDISAQWGWVPILDFAICMRMIGDTLSLGRPDVFDFTESGVIIDFIPRGNEVVITPEYAPGASVVLMSEFQNAAEQMLSQVRARIEADHPDLRENPHYRNALRGYW</sequence>
<reference evidence="1" key="1">
    <citation type="submission" date="2024-06" db="EMBL/GenBank/DDBJ databases">
        <title>Draft genome sequence of Microbacterium sp. strain A8/3-1, isolated from Oxytropis tragacanthoides Fisch. ex DC. Root nodules in the Altai region of Russia.</title>
        <authorList>
            <person name="Sazanova A."/>
            <person name="Guro P."/>
            <person name="Kuznetsova I."/>
            <person name="Belimov A."/>
            <person name="Safronova V."/>
        </authorList>
    </citation>
    <scope>NUCLEOTIDE SEQUENCE</scope>
    <source>
        <strain evidence="1">A8/3-1</strain>
    </source>
</reference>
<dbReference type="AlphaFoldDB" id="A0AAU7VRX3"/>
<evidence type="ECO:0000313" key="1">
    <source>
        <dbReference type="EMBL" id="XBX76791.1"/>
    </source>
</evidence>
<organism evidence="1">
    <name type="scientific">Microbacterium sp. A8/3-1</name>
    <dbReference type="NCBI Taxonomy" id="3160749"/>
    <lineage>
        <taxon>Bacteria</taxon>
        <taxon>Bacillati</taxon>
        <taxon>Actinomycetota</taxon>
        <taxon>Actinomycetes</taxon>
        <taxon>Micrococcales</taxon>
        <taxon>Microbacteriaceae</taxon>
        <taxon>Microbacterium</taxon>
    </lineage>
</organism>
<dbReference type="EMBL" id="CP158357">
    <property type="protein sequence ID" value="XBX76791.1"/>
    <property type="molecule type" value="Genomic_DNA"/>
</dbReference>
<name>A0AAU7VRX3_9MICO</name>
<dbReference type="RefSeq" id="WP_282214962.1">
    <property type="nucleotide sequence ID" value="NZ_CP158357.1"/>
</dbReference>
<proteinExistence type="predicted"/>
<accession>A0AAU7VRX3</accession>
<gene>
    <name evidence="1" type="ORF">ABS642_12810</name>
</gene>
<protein>
    <submittedName>
        <fullName evidence="1">Uncharacterized protein</fullName>
    </submittedName>
</protein>